<reference evidence="2" key="1">
    <citation type="submission" date="2016-01" db="EMBL/GenBank/DDBJ databases">
        <authorList>
            <person name="Peeters C."/>
        </authorList>
    </citation>
    <scope>NUCLEOTIDE SEQUENCE [LARGE SCALE GENOMIC DNA]</scope>
    <source>
        <strain evidence="2">LMG 29317</strain>
    </source>
</reference>
<organism evidence="2 3">
    <name type="scientific">Caballeronia arvi</name>
    <dbReference type="NCBI Taxonomy" id="1777135"/>
    <lineage>
        <taxon>Bacteria</taxon>
        <taxon>Pseudomonadati</taxon>
        <taxon>Pseudomonadota</taxon>
        <taxon>Betaproteobacteria</taxon>
        <taxon>Burkholderiales</taxon>
        <taxon>Burkholderiaceae</taxon>
        <taxon>Caballeronia</taxon>
    </lineage>
</organism>
<dbReference type="Proteomes" id="UP000055019">
    <property type="component" value="Unassembled WGS sequence"/>
</dbReference>
<feature type="region of interest" description="Disordered" evidence="1">
    <location>
        <begin position="87"/>
        <end position="111"/>
    </location>
</feature>
<comment type="caution">
    <text evidence="2">The sequence shown here is derived from an EMBL/GenBank/DDBJ whole genome shotgun (WGS) entry which is preliminary data.</text>
</comment>
<evidence type="ECO:0000313" key="3">
    <source>
        <dbReference type="Proteomes" id="UP000055019"/>
    </source>
</evidence>
<protein>
    <submittedName>
        <fullName evidence="2">Uncharacterized protein</fullName>
    </submittedName>
</protein>
<proteinExistence type="predicted"/>
<gene>
    <name evidence="2" type="ORF">AWB74_07607</name>
</gene>
<dbReference type="AlphaFoldDB" id="A0A158KZN3"/>
<sequence>MNWRREKIGTQVFSELPASERMPARVWPDKLKANGRKAASSFNAKTYLMRGLMHLLGPRFVLPSLAVAEFADRNKYAGNPVPLECGRTDMNMPTSFRPWRTPGSPLPLRAQTSLRPNRDIAATRRTEWLSVTNARESRASAGLEGSERA</sequence>
<name>A0A158KZN3_9BURK</name>
<dbReference type="RefSeq" id="WP_061151758.1">
    <property type="nucleotide sequence ID" value="NZ_FCOM02000070.1"/>
</dbReference>
<keyword evidence="3" id="KW-1185">Reference proteome</keyword>
<evidence type="ECO:0000256" key="1">
    <source>
        <dbReference type="SAM" id="MobiDB-lite"/>
    </source>
</evidence>
<evidence type="ECO:0000313" key="2">
    <source>
        <dbReference type="EMBL" id="SAL86209.1"/>
    </source>
</evidence>
<dbReference type="EMBL" id="FCOM02000070">
    <property type="protein sequence ID" value="SAL86209.1"/>
    <property type="molecule type" value="Genomic_DNA"/>
</dbReference>
<accession>A0A158KZN3</accession>